<evidence type="ECO:0000313" key="2">
    <source>
        <dbReference type="EMBL" id="MDS3862335.1"/>
    </source>
</evidence>
<evidence type="ECO:0000256" key="1">
    <source>
        <dbReference type="SAM" id="MobiDB-lite"/>
    </source>
</evidence>
<dbReference type="Proteomes" id="UP001268256">
    <property type="component" value="Unassembled WGS sequence"/>
</dbReference>
<organism evidence="2 3">
    <name type="scientific">Pseudocalidococcus azoricus BACA0444</name>
    <dbReference type="NCBI Taxonomy" id="2918990"/>
    <lineage>
        <taxon>Bacteria</taxon>
        <taxon>Bacillati</taxon>
        <taxon>Cyanobacteriota</taxon>
        <taxon>Cyanophyceae</taxon>
        <taxon>Acaryochloridales</taxon>
        <taxon>Thermosynechococcaceae</taxon>
        <taxon>Pseudocalidococcus</taxon>
        <taxon>Pseudocalidococcus azoricus</taxon>
    </lineage>
</organism>
<protein>
    <submittedName>
        <fullName evidence="2">Uncharacterized protein</fullName>
    </submittedName>
</protein>
<dbReference type="AlphaFoldDB" id="A0AAE4JXB1"/>
<reference evidence="3" key="1">
    <citation type="submission" date="2023-07" db="EMBL/GenBank/DDBJ databases">
        <authorList>
            <person name="Luz R."/>
            <person name="Cordeiro R."/>
            <person name="Fonseca A."/>
            <person name="Goncalves V."/>
        </authorList>
    </citation>
    <scope>NUCLEOTIDE SEQUENCE [LARGE SCALE GENOMIC DNA]</scope>
    <source>
        <strain evidence="3">BACA0444</strain>
    </source>
</reference>
<proteinExistence type="predicted"/>
<dbReference type="RefSeq" id="WP_322879541.1">
    <property type="nucleotide sequence ID" value="NZ_JAVMIP010000026.1"/>
</dbReference>
<sequence length="455" mass="48809">MLTTSVWDTQPHPVASALANLLNSVLVPRNIRATVTHQAWGIHITLNAIQRINPAPATSLIQKALDKLNLQDSLTVHLQARCLGIPDWQTQFEFTGSNPAPETPPAQAKQEIQPFKPTTEKRPLAAKTFVKRQPTPNPGKQPPIPLTLESFFAPGRTSPEPLELAPTHHDNNPTSASEPLNSIEALSAFDPDPPAMPAAARETPSEPATPAHPELTTAALLTHIEAKLEEIVADQFAGLIPENNAIPPANQELPTIQPPLAEAFPVLEAIASPEIPALDPHPPGLATPPPPIEPKPGLDSLTTDLWDAELSPGPNPPQAPESLAPQPDDSTPPRKKTPDQATPDLDPAQNFNILPKYTIPKIERVPRDQEAKVVGLTGLVMGVGFCATGLGTVIGLPMVIGGAYMLGDQEVLRGACPHCGQPLKVTLGKMWRFSCPTCQGLVQIKNGRFYQVIQH</sequence>
<name>A0AAE4JXB1_9CYAN</name>
<comment type="caution">
    <text evidence="2">The sequence shown here is derived from an EMBL/GenBank/DDBJ whole genome shotgun (WGS) entry which is preliminary data.</text>
</comment>
<evidence type="ECO:0000313" key="3">
    <source>
        <dbReference type="Proteomes" id="UP001268256"/>
    </source>
</evidence>
<accession>A0AAE4JXB1</accession>
<feature type="region of interest" description="Disordered" evidence="1">
    <location>
        <begin position="152"/>
        <end position="212"/>
    </location>
</feature>
<dbReference type="EMBL" id="JAVMIP010000026">
    <property type="protein sequence ID" value="MDS3862335.1"/>
    <property type="molecule type" value="Genomic_DNA"/>
</dbReference>
<gene>
    <name evidence="2" type="ORF">RIF25_16160</name>
</gene>
<keyword evidence="3" id="KW-1185">Reference proteome</keyword>
<feature type="compositionally biased region" description="Pro residues" evidence="1">
    <location>
        <begin position="279"/>
        <end position="294"/>
    </location>
</feature>
<feature type="region of interest" description="Disordered" evidence="1">
    <location>
        <begin position="274"/>
        <end position="350"/>
    </location>
</feature>